<comment type="caution">
    <text evidence="1">The sequence shown here is derived from an EMBL/GenBank/DDBJ whole genome shotgun (WGS) entry which is preliminary data.</text>
</comment>
<sequence length="316" mass="34749">MGTWSGLSACGALGMGATTPSAASIPYAFLGRCAGGRAKIHVPHERDALARQRYMRRPCTHRDVPIPLPPTILAPTQLPAPAPAPGPGPVLPPVSLPEFYYSGNLRTRTVFSLLSFPALESIELCYLDNVSPILECLRKQSLTVLPLRHLRIESCFMNELRFARLLPRLPALTSLELVDVEDVTSNLMRNFAAPPVSQTWVCPKLTTLSLEGCTSIDWETIRSIVESRLPPHSRAFPRQPTRSRFPSPTRHVHVKRVRVGISFGNGIEPTPHGLRLVFLIRSLLIRNAHGLSGFAAQATPHPHSGKLLNFPQSPSR</sequence>
<accession>A0ACC1MMR3</accession>
<name>A0ACC1MMR3_9APHY</name>
<organism evidence="1 2">
    <name type="scientific">Trametes sanguinea</name>
    <dbReference type="NCBI Taxonomy" id="158606"/>
    <lineage>
        <taxon>Eukaryota</taxon>
        <taxon>Fungi</taxon>
        <taxon>Dikarya</taxon>
        <taxon>Basidiomycota</taxon>
        <taxon>Agaricomycotina</taxon>
        <taxon>Agaricomycetes</taxon>
        <taxon>Polyporales</taxon>
        <taxon>Polyporaceae</taxon>
        <taxon>Trametes</taxon>
    </lineage>
</organism>
<evidence type="ECO:0000313" key="2">
    <source>
        <dbReference type="Proteomes" id="UP001144978"/>
    </source>
</evidence>
<evidence type="ECO:0000313" key="1">
    <source>
        <dbReference type="EMBL" id="KAJ2967626.1"/>
    </source>
</evidence>
<gene>
    <name evidence="1" type="ORF">NUW54_g13455</name>
</gene>
<protein>
    <submittedName>
        <fullName evidence="1">Uncharacterized protein</fullName>
    </submittedName>
</protein>
<proteinExistence type="predicted"/>
<keyword evidence="2" id="KW-1185">Reference proteome</keyword>
<reference evidence="1" key="1">
    <citation type="submission" date="2022-08" db="EMBL/GenBank/DDBJ databases">
        <title>Genome Sequence of Pycnoporus sanguineus.</title>
        <authorList>
            <person name="Buettner E."/>
        </authorList>
    </citation>
    <scope>NUCLEOTIDE SEQUENCE</scope>
    <source>
        <strain evidence="1">CG-C14</strain>
    </source>
</reference>
<dbReference type="Proteomes" id="UP001144978">
    <property type="component" value="Unassembled WGS sequence"/>
</dbReference>
<dbReference type="EMBL" id="JANSHE010006260">
    <property type="protein sequence ID" value="KAJ2967626.1"/>
    <property type="molecule type" value="Genomic_DNA"/>
</dbReference>